<gene>
    <name evidence="1" type="ORF">PFISCL1PPCAC_24283</name>
</gene>
<dbReference type="InterPro" id="IPR032710">
    <property type="entry name" value="NTF2-like_dom_sf"/>
</dbReference>
<dbReference type="SUPFAM" id="SSF54427">
    <property type="entry name" value="NTF2-like"/>
    <property type="match status" value="1"/>
</dbReference>
<reference evidence="1" key="1">
    <citation type="submission" date="2023-10" db="EMBL/GenBank/DDBJ databases">
        <title>Genome assembly of Pristionchus species.</title>
        <authorList>
            <person name="Yoshida K."/>
            <person name="Sommer R.J."/>
        </authorList>
    </citation>
    <scope>NUCLEOTIDE SEQUENCE</scope>
    <source>
        <strain evidence="1">RS5133</strain>
    </source>
</reference>
<dbReference type="PANTHER" id="PTHR31664:SF4">
    <property type="entry name" value="DUF4440 DOMAIN-CONTAINING PROTEIN"/>
    <property type="match status" value="1"/>
</dbReference>
<dbReference type="AlphaFoldDB" id="A0AAV5WL29"/>
<keyword evidence="2" id="KW-1185">Reference proteome</keyword>
<name>A0AAV5WL29_9BILA</name>
<dbReference type="Gene3D" id="3.10.450.50">
    <property type="match status" value="1"/>
</dbReference>
<dbReference type="Proteomes" id="UP001432322">
    <property type="component" value="Unassembled WGS sequence"/>
</dbReference>
<evidence type="ECO:0000313" key="2">
    <source>
        <dbReference type="Proteomes" id="UP001432322"/>
    </source>
</evidence>
<comment type="caution">
    <text evidence="1">The sequence shown here is derived from an EMBL/GenBank/DDBJ whole genome shotgun (WGS) entry which is preliminary data.</text>
</comment>
<evidence type="ECO:0008006" key="3">
    <source>
        <dbReference type="Google" id="ProtNLM"/>
    </source>
</evidence>
<proteinExistence type="predicted"/>
<dbReference type="EMBL" id="BTSY01000006">
    <property type="protein sequence ID" value="GMT32986.1"/>
    <property type="molecule type" value="Genomic_DNA"/>
</dbReference>
<evidence type="ECO:0000313" key="1">
    <source>
        <dbReference type="EMBL" id="GMT32986.1"/>
    </source>
</evidence>
<feature type="non-terminal residue" evidence="1">
    <location>
        <position position="1"/>
    </location>
</feature>
<accession>A0AAV5WL29</accession>
<organism evidence="1 2">
    <name type="scientific">Pristionchus fissidentatus</name>
    <dbReference type="NCBI Taxonomy" id="1538716"/>
    <lineage>
        <taxon>Eukaryota</taxon>
        <taxon>Metazoa</taxon>
        <taxon>Ecdysozoa</taxon>
        <taxon>Nematoda</taxon>
        <taxon>Chromadorea</taxon>
        <taxon>Rhabditida</taxon>
        <taxon>Rhabditina</taxon>
        <taxon>Diplogasteromorpha</taxon>
        <taxon>Diplogasteroidea</taxon>
        <taxon>Neodiplogasteridae</taxon>
        <taxon>Pristionchus</taxon>
    </lineage>
</organism>
<dbReference type="PANTHER" id="PTHR31664">
    <property type="entry name" value="PROTEIN CBG16427"/>
    <property type="match status" value="1"/>
</dbReference>
<feature type="non-terminal residue" evidence="1">
    <location>
        <position position="120"/>
    </location>
</feature>
<protein>
    <recommendedName>
        <fullName evidence="3">DUF4440 domain-containing protein</fullName>
    </recommendedName>
</protein>
<sequence>EAEVIIDVLEAKINKYFKAVDHDAIADLYHSDCVIVDRQTKTALFGKEGTSLFPCFIQNRKQISFETWNKKLDLASTHFVYSGDCELIVDAEKKSYKGTFKQILQRFGSDWLLIYELFDL</sequence>